<reference evidence="1 2" key="1">
    <citation type="submission" date="2019-05" db="EMBL/GenBank/DDBJ databases">
        <title>Another draft genome of Portunus trituberculatus and its Hox gene families provides insights of decapod evolution.</title>
        <authorList>
            <person name="Jeong J.-H."/>
            <person name="Song I."/>
            <person name="Kim S."/>
            <person name="Choi T."/>
            <person name="Kim D."/>
            <person name="Ryu S."/>
            <person name="Kim W."/>
        </authorList>
    </citation>
    <scope>NUCLEOTIDE SEQUENCE [LARGE SCALE GENOMIC DNA]</scope>
    <source>
        <tissue evidence="1">Muscle</tissue>
    </source>
</reference>
<evidence type="ECO:0000313" key="1">
    <source>
        <dbReference type="EMBL" id="MPC58159.1"/>
    </source>
</evidence>
<sequence>MRDTYSSMSTQKPLNRSFPVRFFSFLSITKGVSYRLAKATVRGKQGAVVVVKDGRKTEDR</sequence>
<accession>A0A5B7GKU6</accession>
<organism evidence="1 2">
    <name type="scientific">Portunus trituberculatus</name>
    <name type="common">Swimming crab</name>
    <name type="synonym">Neptunus trituberculatus</name>
    <dbReference type="NCBI Taxonomy" id="210409"/>
    <lineage>
        <taxon>Eukaryota</taxon>
        <taxon>Metazoa</taxon>
        <taxon>Ecdysozoa</taxon>
        <taxon>Arthropoda</taxon>
        <taxon>Crustacea</taxon>
        <taxon>Multicrustacea</taxon>
        <taxon>Malacostraca</taxon>
        <taxon>Eumalacostraca</taxon>
        <taxon>Eucarida</taxon>
        <taxon>Decapoda</taxon>
        <taxon>Pleocyemata</taxon>
        <taxon>Brachyura</taxon>
        <taxon>Eubrachyura</taxon>
        <taxon>Portunoidea</taxon>
        <taxon>Portunidae</taxon>
        <taxon>Portuninae</taxon>
        <taxon>Portunus</taxon>
    </lineage>
</organism>
<evidence type="ECO:0000313" key="2">
    <source>
        <dbReference type="Proteomes" id="UP000324222"/>
    </source>
</evidence>
<keyword evidence="2" id="KW-1185">Reference proteome</keyword>
<proteinExistence type="predicted"/>
<dbReference type="AlphaFoldDB" id="A0A5B7GKU6"/>
<dbReference type="Proteomes" id="UP000324222">
    <property type="component" value="Unassembled WGS sequence"/>
</dbReference>
<protein>
    <submittedName>
        <fullName evidence="1">Uncharacterized protein</fullName>
    </submittedName>
</protein>
<name>A0A5B7GKU6_PORTR</name>
<dbReference type="EMBL" id="VSRR010015430">
    <property type="protein sequence ID" value="MPC58159.1"/>
    <property type="molecule type" value="Genomic_DNA"/>
</dbReference>
<comment type="caution">
    <text evidence="1">The sequence shown here is derived from an EMBL/GenBank/DDBJ whole genome shotgun (WGS) entry which is preliminary data.</text>
</comment>
<gene>
    <name evidence="1" type="ORF">E2C01_052153</name>
</gene>